<dbReference type="PANTHER" id="PTHR43767">
    <property type="entry name" value="LONG-CHAIN-FATTY-ACID--COA LIGASE"/>
    <property type="match status" value="1"/>
</dbReference>
<dbReference type="PANTHER" id="PTHR43767:SF1">
    <property type="entry name" value="NONRIBOSOMAL PEPTIDE SYNTHASE PES1 (EUROFUNG)-RELATED"/>
    <property type="match status" value="1"/>
</dbReference>
<organism evidence="3 4">
    <name type="scientific">Kibdelosporangium phytohabitans</name>
    <dbReference type="NCBI Taxonomy" id="860235"/>
    <lineage>
        <taxon>Bacteria</taxon>
        <taxon>Bacillati</taxon>
        <taxon>Actinomycetota</taxon>
        <taxon>Actinomycetes</taxon>
        <taxon>Pseudonocardiales</taxon>
        <taxon>Pseudonocardiaceae</taxon>
        <taxon>Kibdelosporangium</taxon>
    </lineage>
</organism>
<feature type="domain" description="AMP-binding enzyme C-terminal" evidence="2">
    <location>
        <begin position="396"/>
        <end position="465"/>
    </location>
</feature>
<feature type="domain" description="AMP-dependent synthetase/ligase" evidence="1">
    <location>
        <begin position="12"/>
        <end position="352"/>
    </location>
</feature>
<protein>
    <submittedName>
        <fullName evidence="3">AMP-dependent synthetase</fullName>
    </submittedName>
</protein>
<dbReference type="CDD" id="cd04433">
    <property type="entry name" value="AFD_class_I"/>
    <property type="match status" value="1"/>
</dbReference>
<dbReference type="GO" id="GO:0016878">
    <property type="term" value="F:acid-thiol ligase activity"/>
    <property type="evidence" value="ECO:0007669"/>
    <property type="project" value="UniProtKB-ARBA"/>
</dbReference>
<dbReference type="OrthoDB" id="5240965at2"/>
<dbReference type="EMBL" id="CP012752">
    <property type="protein sequence ID" value="ALG10846.1"/>
    <property type="molecule type" value="Genomic_DNA"/>
</dbReference>
<dbReference type="InterPro" id="IPR045851">
    <property type="entry name" value="AMP-bd_C_sf"/>
</dbReference>
<dbReference type="Proteomes" id="UP000063699">
    <property type="component" value="Chromosome"/>
</dbReference>
<dbReference type="InterPro" id="IPR050237">
    <property type="entry name" value="ATP-dep_AMP-bd_enzyme"/>
</dbReference>
<evidence type="ECO:0000259" key="2">
    <source>
        <dbReference type="Pfam" id="PF13193"/>
    </source>
</evidence>
<evidence type="ECO:0000313" key="4">
    <source>
        <dbReference type="Proteomes" id="UP000063699"/>
    </source>
</evidence>
<evidence type="ECO:0000259" key="1">
    <source>
        <dbReference type="Pfam" id="PF00501"/>
    </source>
</evidence>
<keyword evidence="4" id="KW-1185">Reference proteome</keyword>
<dbReference type="InterPro" id="IPR025110">
    <property type="entry name" value="AMP-bd_C"/>
</dbReference>
<gene>
    <name evidence="3" type="ORF">AOZ06_31700</name>
</gene>
<dbReference type="KEGG" id="kphy:AOZ06_31700"/>
<name>A0A0N9HYZ0_9PSEU</name>
<dbReference type="Gene3D" id="3.40.50.12780">
    <property type="entry name" value="N-terminal domain of ligase-like"/>
    <property type="match status" value="1"/>
</dbReference>
<dbReference type="Pfam" id="PF00501">
    <property type="entry name" value="AMP-binding"/>
    <property type="match status" value="1"/>
</dbReference>
<dbReference type="Pfam" id="PF13193">
    <property type="entry name" value="AMP-binding_C"/>
    <property type="match status" value="1"/>
</dbReference>
<dbReference type="STRING" id="860235.AOZ06_31700"/>
<sequence length="483" mass="50541">MTADLLVDVLNAAREHRSAPAVTDDRETITYGDLLARVLGTAHRLRDNGFQVGNRMLFSVRPGVRGIVLALGAVAAGGTVVIVDPGGAPELFRSRLALVSPTWAAAESVLYAAGVPGPVRAIARRRGLVVPSYRKLDVRHIRSGPWLPGVPRDALSASRLAEPVCYNEFPTHAPDRDAVVVFTSGTTAAPKAVVHTRGSLGSALRTLAARCSLGPGDQVHTDHLTLGLPALVAGAQWTITPAPRAGATHTILVPTDLASMLGTLPTTLRQVMLGSAPVLPPLLRRARAAMPDAEFLAVYGMTEILPVSIATAEEKLAHTGDLLGTPLPGVTARVAADGELFVSGPSMCRGYLGEPPMTEHATGDLARLDGGRIVLIGRKKDMILRDSLNVYPGLYEPAIAALPGVADAAMVGVPDEIGDERIVVAVVADPDGPPDLAARVRAALPGLIDSHAIPDEVVVVPSLPVSGRSRKLDRAALRELVSH</sequence>
<dbReference type="Gene3D" id="3.30.300.30">
    <property type="match status" value="1"/>
</dbReference>
<dbReference type="InterPro" id="IPR042099">
    <property type="entry name" value="ANL_N_sf"/>
</dbReference>
<dbReference type="AlphaFoldDB" id="A0A0N9HYZ0"/>
<dbReference type="RefSeq" id="WP_054292748.1">
    <property type="nucleotide sequence ID" value="NZ_CP012752.1"/>
</dbReference>
<dbReference type="InterPro" id="IPR000873">
    <property type="entry name" value="AMP-dep_synth/lig_dom"/>
</dbReference>
<proteinExistence type="predicted"/>
<evidence type="ECO:0000313" key="3">
    <source>
        <dbReference type="EMBL" id="ALG10846.1"/>
    </source>
</evidence>
<dbReference type="SUPFAM" id="SSF56801">
    <property type="entry name" value="Acetyl-CoA synthetase-like"/>
    <property type="match status" value="1"/>
</dbReference>
<reference evidence="3 4" key="1">
    <citation type="submission" date="2015-07" db="EMBL/GenBank/DDBJ databases">
        <title>Genome sequencing of Kibdelosporangium phytohabitans.</title>
        <authorList>
            <person name="Qin S."/>
            <person name="Xing K."/>
        </authorList>
    </citation>
    <scope>NUCLEOTIDE SEQUENCE [LARGE SCALE GENOMIC DNA]</scope>
    <source>
        <strain evidence="3 4">KLBMP1111</strain>
    </source>
</reference>
<accession>A0A0N9HYZ0</accession>